<dbReference type="AlphaFoldDB" id="A0A1Q2LFT1"/>
<reference evidence="1 2" key="1">
    <citation type="submission" date="2017-02" db="EMBL/GenBank/DDBJ databases">
        <title>Whole genome sequencing of Helicobacter bilis strain AAQJH.</title>
        <authorList>
            <person name="Conlan S."/>
            <person name="Thomas P.J."/>
            <person name="Mullikin J."/>
            <person name="Palmore T.N."/>
            <person name="Frank K.M."/>
            <person name="Segre J.A."/>
        </authorList>
    </citation>
    <scope>NUCLEOTIDE SEQUENCE [LARGE SCALE GENOMIC DNA]</scope>
    <source>
        <strain evidence="1 2">AAQJH</strain>
    </source>
</reference>
<dbReference type="Proteomes" id="UP000188298">
    <property type="component" value="Chromosome"/>
</dbReference>
<name>A0A1Q2LFT1_9HELI</name>
<dbReference type="KEGG" id="hbl:XJ32_03155"/>
<evidence type="ECO:0000313" key="2">
    <source>
        <dbReference type="Proteomes" id="UP000188298"/>
    </source>
</evidence>
<evidence type="ECO:0000313" key="1">
    <source>
        <dbReference type="EMBL" id="AQQ59263.1"/>
    </source>
</evidence>
<protein>
    <submittedName>
        <fullName evidence="1">Uncharacterized protein</fullName>
    </submittedName>
</protein>
<gene>
    <name evidence="1" type="ORF">XJ32_03155</name>
</gene>
<dbReference type="EMBL" id="CP019645">
    <property type="protein sequence ID" value="AQQ59263.1"/>
    <property type="molecule type" value="Genomic_DNA"/>
</dbReference>
<accession>A0A1Q2LFT1</accession>
<sequence length="71" mass="8395">MCASVCYVYVYAYMCLCNVYASMQYLKINTCKQCLTLAKAYMCFYARLHSMQTKLTKQNNIKLHLQHKARH</sequence>
<proteinExistence type="predicted"/>
<organism evidence="1 2">
    <name type="scientific">Helicobacter bilis</name>
    <dbReference type="NCBI Taxonomy" id="37372"/>
    <lineage>
        <taxon>Bacteria</taxon>
        <taxon>Pseudomonadati</taxon>
        <taxon>Campylobacterota</taxon>
        <taxon>Epsilonproteobacteria</taxon>
        <taxon>Campylobacterales</taxon>
        <taxon>Helicobacteraceae</taxon>
        <taxon>Helicobacter</taxon>
    </lineage>
</organism>